<feature type="transmembrane region" description="Helical" evidence="1">
    <location>
        <begin position="195"/>
        <end position="214"/>
    </location>
</feature>
<keyword evidence="1" id="KW-1133">Transmembrane helix</keyword>
<evidence type="ECO:0000313" key="3">
    <source>
        <dbReference type="Proteomes" id="UP000015241"/>
    </source>
</evidence>
<proteinExistence type="predicted"/>
<organism evidence="2 3">
    <name type="scientific">Fomitopsis schrenkii</name>
    <name type="common">Brown rot fungus</name>
    <dbReference type="NCBI Taxonomy" id="2126942"/>
    <lineage>
        <taxon>Eukaryota</taxon>
        <taxon>Fungi</taxon>
        <taxon>Dikarya</taxon>
        <taxon>Basidiomycota</taxon>
        <taxon>Agaricomycotina</taxon>
        <taxon>Agaricomycetes</taxon>
        <taxon>Polyporales</taxon>
        <taxon>Fomitopsis</taxon>
    </lineage>
</organism>
<reference evidence="2 3" key="1">
    <citation type="journal article" date="2012" name="Science">
        <title>The Paleozoic origin of enzymatic lignin decomposition reconstructed from 31 fungal genomes.</title>
        <authorList>
            <person name="Floudas D."/>
            <person name="Binder M."/>
            <person name="Riley R."/>
            <person name="Barry K."/>
            <person name="Blanchette R.A."/>
            <person name="Henrissat B."/>
            <person name="Martinez A.T."/>
            <person name="Otillar R."/>
            <person name="Spatafora J.W."/>
            <person name="Yadav J.S."/>
            <person name="Aerts A."/>
            <person name="Benoit I."/>
            <person name="Boyd A."/>
            <person name="Carlson A."/>
            <person name="Copeland A."/>
            <person name="Coutinho P.M."/>
            <person name="de Vries R.P."/>
            <person name="Ferreira P."/>
            <person name="Findley K."/>
            <person name="Foster B."/>
            <person name="Gaskell J."/>
            <person name="Glotzer D."/>
            <person name="Gorecki P."/>
            <person name="Heitman J."/>
            <person name="Hesse C."/>
            <person name="Hori C."/>
            <person name="Igarashi K."/>
            <person name="Jurgens J.A."/>
            <person name="Kallen N."/>
            <person name="Kersten P."/>
            <person name="Kohler A."/>
            <person name="Kuees U."/>
            <person name="Kumar T.K.A."/>
            <person name="Kuo A."/>
            <person name="LaButti K."/>
            <person name="Larrondo L.F."/>
            <person name="Lindquist E."/>
            <person name="Ling A."/>
            <person name="Lombard V."/>
            <person name="Lucas S."/>
            <person name="Lundell T."/>
            <person name="Martin R."/>
            <person name="McLaughlin D.J."/>
            <person name="Morgenstern I."/>
            <person name="Morin E."/>
            <person name="Murat C."/>
            <person name="Nagy L.G."/>
            <person name="Nolan M."/>
            <person name="Ohm R.A."/>
            <person name="Patyshakuliyeva A."/>
            <person name="Rokas A."/>
            <person name="Ruiz-Duenas F.J."/>
            <person name="Sabat G."/>
            <person name="Salamov A."/>
            <person name="Samejima M."/>
            <person name="Schmutz J."/>
            <person name="Slot J.C."/>
            <person name="St John F."/>
            <person name="Stenlid J."/>
            <person name="Sun H."/>
            <person name="Sun S."/>
            <person name="Syed K."/>
            <person name="Tsang A."/>
            <person name="Wiebenga A."/>
            <person name="Young D."/>
            <person name="Pisabarro A."/>
            <person name="Eastwood D.C."/>
            <person name="Martin F."/>
            <person name="Cullen D."/>
            <person name="Grigoriev I.V."/>
            <person name="Hibbett D.S."/>
        </authorList>
    </citation>
    <scope>NUCLEOTIDE SEQUENCE</scope>
    <source>
        <strain evidence="3">FP-58527</strain>
    </source>
</reference>
<dbReference type="AlphaFoldDB" id="S8DGC6"/>
<protein>
    <submittedName>
        <fullName evidence="2">Uncharacterized protein</fullName>
    </submittedName>
</protein>
<accession>S8DGC6</accession>
<dbReference type="Proteomes" id="UP000015241">
    <property type="component" value="Unassembled WGS sequence"/>
</dbReference>
<gene>
    <name evidence="2" type="ORF">FOMPIDRAFT_1056693</name>
</gene>
<dbReference type="InParanoid" id="S8DGC6"/>
<dbReference type="EMBL" id="KE504427">
    <property type="protein sequence ID" value="EPS92626.1"/>
    <property type="molecule type" value="Genomic_DNA"/>
</dbReference>
<name>S8DGC6_FOMSC</name>
<keyword evidence="1" id="KW-0472">Membrane</keyword>
<evidence type="ECO:0000313" key="2">
    <source>
        <dbReference type="EMBL" id="EPS92626.1"/>
    </source>
</evidence>
<dbReference type="OrthoDB" id="10460330at2759"/>
<keyword evidence="3" id="KW-1185">Reference proteome</keyword>
<dbReference type="HOGENOM" id="CLU_1240179_0_0_1"/>
<evidence type="ECO:0000256" key="1">
    <source>
        <dbReference type="SAM" id="Phobius"/>
    </source>
</evidence>
<sequence length="223" mass="25357">MALSFDKFEPYDLEVEIPPQDGSSAVTMKLHVIYRVRIRDFREGAYSFTQLTGATARPSGAGLEEEWDGVQRPATLLFVRFPTGHLAVGFFSSTGQARYRVFLLDNDTRFESNERRVQLGWTTSLGWYRVRMENSLQFWKVQYHLAQAKMDDCQSSQVVRTQLYTLEEYLCNYTDHTLDGSWTAARRTTSSLPSVWMTLALTLVVAIGSLAFVYNSSAVGIHP</sequence>
<keyword evidence="1" id="KW-0812">Transmembrane</keyword>